<feature type="signal peptide" evidence="1">
    <location>
        <begin position="1"/>
        <end position="17"/>
    </location>
</feature>
<proteinExistence type="predicted"/>
<evidence type="ECO:0000256" key="1">
    <source>
        <dbReference type="SAM" id="SignalP"/>
    </source>
</evidence>
<protein>
    <submittedName>
        <fullName evidence="2">Susd and RagB outer membrane lipoprotein</fullName>
    </submittedName>
</protein>
<dbReference type="Gene3D" id="1.25.40.390">
    <property type="match status" value="1"/>
</dbReference>
<dbReference type="AlphaFoldDB" id="A0A1T4SSR0"/>
<reference evidence="3" key="1">
    <citation type="submission" date="2017-02" db="EMBL/GenBank/DDBJ databases">
        <authorList>
            <person name="Varghese N."/>
            <person name="Submissions S."/>
        </authorList>
    </citation>
    <scope>NUCLEOTIDE SEQUENCE [LARGE SCALE GENOMIC DNA]</scope>
    <source>
        <strain evidence="3">DSM 22224</strain>
    </source>
</reference>
<dbReference type="InterPro" id="IPR011990">
    <property type="entry name" value="TPR-like_helical_dom_sf"/>
</dbReference>
<gene>
    <name evidence="2" type="ORF">SAMN04488128_103430</name>
</gene>
<dbReference type="PROSITE" id="PS51257">
    <property type="entry name" value="PROKAR_LIPOPROTEIN"/>
    <property type="match status" value="1"/>
</dbReference>
<keyword evidence="3" id="KW-1185">Reference proteome</keyword>
<feature type="chain" id="PRO_5013160003" evidence="1">
    <location>
        <begin position="18"/>
        <end position="544"/>
    </location>
</feature>
<dbReference type="SUPFAM" id="SSF48452">
    <property type="entry name" value="TPR-like"/>
    <property type="match status" value="1"/>
</dbReference>
<dbReference type="Proteomes" id="UP000190367">
    <property type="component" value="Unassembled WGS sequence"/>
</dbReference>
<dbReference type="InterPro" id="IPR024302">
    <property type="entry name" value="SusD-like"/>
</dbReference>
<evidence type="ECO:0000313" key="2">
    <source>
        <dbReference type="EMBL" id="SKA31217.1"/>
    </source>
</evidence>
<organism evidence="2 3">
    <name type="scientific">Chitinophaga eiseniae</name>
    <dbReference type="NCBI Taxonomy" id="634771"/>
    <lineage>
        <taxon>Bacteria</taxon>
        <taxon>Pseudomonadati</taxon>
        <taxon>Bacteroidota</taxon>
        <taxon>Chitinophagia</taxon>
        <taxon>Chitinophagales</taxon>
        <taxon>Chitinophagaceae</taxon>
        <taxon>Chitinophaga</taxon>
    </lineage>
</organism>
<dbReference type="STRING" id="634771.SAMN04488128_103430"/>
<name>A0A1T4SSR0_9BACT</name>
<dbReference type="EMBL" id="FUWZ01000003">
    <property type="protein sequence ID" value="SKA31217.1"/>
    <property type="molecule type" value="Genomic_DNA"/>
</dbReference>
<sequence length="544" mass="60243">MKRINIFSGKHRLPAIAAGLLLAMSACTKNFELYNTDNTGIPNGMLEADFNNLSYLKTATMAIYNFSGGGDPNSFQLQQNLNADCFSGYMASATPFNGGRNNLSYFMMTGWNGETFKAGYLSVMGQLAKLRQSNIPKDFPAVWAVAQIVQVTAMSRVTDVYGPIPYSKAGTSKTSIDYDSQQEVYARFFKELDTANTTLRDFIASGKTLPFKFGDFDLVYNSDFTKWLQFSNSLRLRLAMHVIKADPTLAKTEAEKALDPAKGGVITSNDGNMTVRIPGAGYTNPLVFIAQNWNDIQINASLQCYLTGYKDPRLGKYMSKATDPAVAGKYVGIRLGSITSSNSKSDYVEYSGINYKDNVFTLNTPVQLMTAAEVYFLRAEAALNNFANAGGTVQSLYEQGINTSLEQWHVADANYVNNSVNTPDKYVDPKNAQNNIDTPTHITVKWVESATPAQKQERISTQKWLAMFPEGQEAWTEFRRTGYPKLFPVVNNNSGNTINSALQVRRLPFPQNEYNTNNAAVTKAIGLLSKPEDNGGTPLWWDKR</sequence>
<dbReference type="OrthoDB" id="843771at2"/>
<accession>A0A1T4SSR0</accession>
<dbReference type="RefSeq" id="WP_078670782.1">
    <property type="nucleotide sequence ID" value="NZ_FUWZ01000003.1"/>
</dbReference>
<keyword evidence="2" id="KW-0449">Lipoprotein</keyword>
<keyword evidence="1" id="KW-0732">Signal</keyword>
<evidence type="ECO:0000313" key="3">
    <source>
        <dbReference type="Proteomes" id="UP000190367"/>
    </source>
</evidence>
<dbReference type="Pfam" id="PF12741">
    <property type="entry name" value="SusD-like"/>
    <property type="match status" value="1"/>
</dbReference>